<organism evidence="2 3">
    <name type="scientific">Diversispora eburnea</name>
    <dbReference type="NCBI Taxonomy" id="1213867"/>
    <lineage>
        <taxon>Eukaryota</taxon>
        <taxon>Fungi</taxon>
        <taxon>Fungi incertae sedis</taxon>
        <taxon>Mucoromycota</taxon>
        <taxon>Glomeromycotina</taxon>
        <taxon>Glomeromycetes</taxon>
        <taxon>Diversisporales</taxon>
        <taxon>Diversisporaceae</taxon>
        <taxon>Diversispora</taxon>
    </lineage>
</organism>
<keyword evidence="3" id="KW-1185">Reference proteome</keyword>
<sequence>MRVSTSGKKKDAQKHKNVYSFQPNKNSNKKTQIINSLPISGVCQRCKDILEWRKKFNKYKPLTIPKRCVSCEEKTIKEAYRILCDKCANKKGVCSKCQQSTQIIISDVKSDKELLKEQQERDRLLSTLSERKKRTYIRKLEREEEPSLNNLIRSSNDIDLLIY</sequence>
<dbReference type="PANTHER" id="PTHR22876">
    <property type="entry name" value="ZGC:101016"/>
    <property type="match status" value="1"/>
</dbReference>
<dbReference type="PANTHER" id="PTHR22876:SF5">
    <property type="entry name" value="CHROMOSOME 9 OPEN READING FRAME 85"/>
    <property type="match status" value="1"/>
</dbReference>
<proteinExistence type="predicted"/>
<evidence type="ECO:0000313" key="2">
    <source>
        <dbReference type="EMBL" id="CAG8434713.1"/>
    </source>
</evidence>
<accession>A0A9N8YMV4</accession>
<gene>
    <name evidence="2" type="ORF">DEBURN_LOCUS758</name>
</gene>
<dbReference type="OrthoDB" id="250548at2759"/>
<dbReference type="AlphaFoldDB" id="A0A9N8YMV4"/>
<name>A0A9N8YMV4_9GLOM</name>
<dbReference type="Pfam" id="PF10217">
    <property type="entry name" value="DUF2039"/>
    <property type="match status" value="1"/>
</dbReference>
<comment type="caution">
    <text evidence="2">The sequence shown here is derived from an EMBL/GenBank/DDBJ whole genome shotgun (WGS) entry which is preliminary data.</text>
</comment>
<evidence type="ECO:0000313" key="3">
    <source>
        <dbReference type="Proteomes" id="UP000789706"/>
    </source>
</evidence>
<dbReference type="InterPro" id="IPR019351">
    <property type="entry name" value="DUF2039"/>
</dbReference>
<reference evidence="2" key="1">
    <citation type="submission" date="2021-06" db="EMBL/GenBank/DDBJ databases">
        <authorList>
            <person name="Kallberg Y."/>
            <person name="Tangrot J."/>
            <person name="Rosling A."/>
        </authorList>
    </citation>
    <scope>NUCLEOTIDE SEQUENCE</scope>
    <source>
        <strain evidence="2">AZ414A</strain>
    </source>
</reference>
<protein>
    <submittedName>
        <fullName evidence="2">7799_t:CDS:1</fullName>
    </submittedName>
</protein>
<feature type="region of interest" description="Disordered" evidence="1">
    <location>
        <begin position="1"/>
        <end position="25"/>
    </location>
</feature>
<dbReference type="Proteomes" id="UP000789706">
    <property type="component" value="Unassembled WGS sequence"/>
</dbReference>
<dbReference type="EMBL" id="CAJVPK010000027">
    <property type="protein sequence ID" value="CAG8434713.1"/>
    <property type="molecule type" value="Genomic_DNA"/>
</dbReference>
<evidence type="ECO:0000256" key="1">
    <source>
        <dbReference type="SAM" id="MobiDB-lite"/>
    </source>
</evidence>